<protein>
    <submittedName>
        <fullName evidence="2">Nucleotidyltransferase domain-containing protein</fullName>
    </submittedName>
</protein>
<evidence type="ECO:0000313" key="2">
    <source>
        <dbReference type="EMBL" id="SFN44494.1"/>
    </source>
</evidence>
<keyword evidence="3" id="KW-1185">Reference proteome</keyword>
<name>A0A1I4Z2J1_9CLOT</name>
<dbReference type="SUPFAM" id="SSF81301">
    <property type="entry name" value="Nucleotidyltransferase"/>
    <property type="match status" value="1"/>
</dbReference>
<dbReference type="GO" id="GO:0016779">
    <property type="term" value="F:nucleotidyltransferase activity"/>
    <property type="evidence" value="ECO:0007669"/>
    <property type="project" value="InterPro"/>
</dbReference>
<keyword evidence="2" id="KW-0808">Transferase</keyword>
<sequence length="349" mass="39492">MNQEKALDLIIHKIKKDYAEDVAFLAIMGSYARGTHHEHSDLDLFFLPSTPRGESLGFTFILDGIGYDLWPISLSRLQNIASQKEPLASILAEAKIKYWHTEEDLERFLALKEKAKTSASKEVLLEKLPLLKSKLQESAFSLLLMKDLAEFRKIAMKQVKTIFYVLSLLHGTAPSGNYLKNKENLITMTGVPKDFYAHLDGLFEEDTLEELKTHVIDVTETAVHLIEDFLGSAEARRSPAKEVFNGFYEELVNHYHKIRHAAERNDPKECLLAAASLENEISETLAHVSGNLPVLPPLVGAFHPNDLRSMVDAAKIHEDAFLLYLKNEEVPLRVFETIEEFSAYLDNLS</sequence>
<dbReference type="CDD" id="cd05403">
    <property type="entry name" value="NT_KNTase_like"/>
    <property type="match status" value="1"/>
</dbReference>
<dbReference type="AlphaFoldDB" id="A0A1I4Z2J1"/>
<evidence type="ECO:0000259" key="1">
    <source>
        <dbReference type="Pfam" id="PF01909"/>
    </source>
</evidence>
<dbReference type="Proteomes" id="UP000181899">
    <property type="component" value="Unassembled WGS sequence"/>
</dbReference>
<organism evidence="2 3">
    <name type="scientific">Proteiniclasticum ruminis</name>
    <dbReference type="NCBI Taxonomy" id="398199"/>
    <lineage>
        <taxon>Bacteria</taxon>
        <taxon>Bacillati</taxon>
        <taxon>Bacillota</taxon>
        <taxon>Clostridia</taxon>
        <taxon>Eubacteriales</taxon>
        <taxon>Clostridiaceae</taxon>
        <taxon>Proteiniclasticum</taxon>
    </lineage>
</organism>
<dbReference type="Pfam" id="PF01909">
    <property type="entry name" value="NTP_transf_2"/>
    <property type="match status" value="1"/>
</dbReference>
<feature type="domain" description="Polymerase nucleotidyl transferase" evidence="1">
    <location>
        <begin position="13"/>
        <end position="122"/>
    </location>
</feature>
<dbReference type="OrthoDB" id="9791330at2"/>
<dbReference type="RefSeq" id="WP_074910829.1">
    <property type="nucleotide sequence ID" value="NZ_FOVK01000001.1"/>
</dbReference>
<accession>A0A1I4Z2J1</accession>
<dbReference type="InterPro" id="IPR043519">
    <property type="entry name" value="NT_sf"/>
</dbReference>
<dbReference type="InterPro" id="IPR002934">
    <property type="entry name" value="Polymerase_NTP_transf_dom"/>
</dbReference>
<dbReference type="Gene3D" id="3.30.460.10">
    <property type="entry name" value="Beta Polymerase, domain 2"/>
    <property type="match status" value="1"/>
</dbReference>
<evidence type="ECO:0000313" key="3">
    <source>
        <dbReference type="Proteomes" id="UP000181899"/>
    </source>
</evidence>
<dbReference type="EMBL" id="FOVK01000001">
    <property type="protein sequence ID" value="SFN44494.1"/>
    <property type="molecule type" value="Genomic_DNA"/>
</dbReference>
<gene>
    <name evidence="2" type="ORF">SAMN04488695_101910</name>
</gene>
<proteinExistence type="predicted"/>
<reference evidence="2 3" key="1">
    <citation type="submission" date="2016-10" db="EMBL/GenBank/DDBJ databases">
        <authorList>
            <person name="de Groot N.N."/>
        </authorList>
    </citation>
    <scope>NUCLEOTIDE SEQUENCE [LARGE SCALE GENOMIC DNA]</scope>
    <source>
        <strain evidence="2 3">ML2</strain>
    </source>
</reference>